<dbReference type="EMBL" id="JADIMZ010000146">
    <property type="protein sequence ID" value="MBO8433528.1"/>
    <property type="molecule type" value="Genomic_DNA"/>
</dbReference>
<dbReference type="CDD" id="cd00009">
    <property type="entry name" value="AAA"/>
    <property type="match status" value="1"/>
</dbReference>
<name>A0A9D9DVL9_9BACT</name>
<feature type="domain" description="ATPase dynein-related AAA" evidence="2">
    <location>
        <begin position="22"/>
        <end position="151"/>
    </location>
</feature>
<evidence type="ECO:0000313" key="3">
    <source>
        <dbReference type="EMBL" id="MBO8433528.1"/>
    </source>
</evidence>
<dbReference type="GO" id="GO:0005524">
    <property type="term" value="F:ATP binding"/>
    <property type="evidence" value="ECO:0007669"/>
    <property type="project" value="InterPro"/>
</dbReference>
<evidence type="ECO:0000313" key="4">
    <source>
        <dbReference type="Proteomes" id="UP000823612"/>
    </source>
</evidence>
<accession>A0A9D9DVL9</accession>
<feature type="non-terminal residue" evidence="3">
    <location>
        <position position="219"/>
    </location>
</feature>
<dbReference type="InterPro" id="IPR027417">
    <property type="entry name" value="P-loop_NTPase"/>
</dbReference>
<dbReference type="GO" id="GO:0016887">
    <property type="term" value="F:ATP hydrolysis activity"/>
    <property type="evidence" value="ECO:0007669"/>
    <property type="project" value="InterPro"/>
</dbReference>
<evidence type="ECO:0000256" key="1">
    <source>
        <dbReference type="SAM" id="MobiDB-lite"/>
    </source>
</evidence>
<dbReference type="Gene3D" id="3.40.50.300">
    <property type="entry name" value="P-loop containing nucleotide triphosphate hydrolases"/>
    <property type="match status" value="1"/>
</dbReference>
<dbReference type="AlphaFoldDB" id="A0A9D9DVL9"/>
<reference evidence="3" key="1">
    <citation type="submission" date="2020-10" db="EMBL/GenBank/DDBJ databases">
        <authorList>
            <person name="Gilroy R."/>
        </authorList>
    </citation>
    <scope>NUCLEOTIDE SEQUENCE</scope>
    <source>
        <strain evidence="3">2889</strain>
    </source>
</reference>
<proteinExistence type="predicted"/>
<organism evidence="3 4">
    <name type="scientific">Candidatus Pullibacteroides excrementavium</name>
    <dbReference type="NCBI Taxonomy" id="2840905"/>
    <lineage>
        <taxon>Bacteria</taxon>
        <taxon>Pseudomonadati</taxon>
        <taxon>Bacteroidota</taxon>
        <taxon>Bacteroidia</taxon>
        <taxon>Bacteroidales</taxon>
        <taxon>Candidatus Pullibacteroides</taxon>
    </lineage>
</organism>
<protein>
    <submittedName>
        <fullName evidence="3">AAA family ATPase</fullName>
    </submittedName>
</protein>
<reference evidence="3" key="2">
    <citation type="journal article" date="2021" name="PeerJ">
        <title>Extensive microbial diversity within the chicken gut microbiome revealed by metagenomics and culture.</title>
        <authorList>
            <person name="Gilroy R."/>
            <person name="Ravi A."/>
            <person name="Getino M."/>
            <person name="Pursley I."/>
            <person name="Horton D.L."/>
            <person name="Alikhan N.F."/>
            <person name="Baker D."/>
            <person name="Gharbi K."/>
            <person name="Hall N."/>
            <person name="Watson M."/>
            <person name="Adriaenssens E.M."/>
            <person name="Foster-Nyarko E."/>
            <person name="Jarju S."/>
            <person name="Secka A."/>
            <person name="Antonio M."/>
            <person name="Oren A."/>
            <person name="Chaudhuri R.R."/>
            <person name="La Ragione R."/>
            <person name="Hildebrand F."/>
            <person name="Pallen M.J."/>
        </authorList>
    </citation>
    <scope>NUCLEOTIDE SEQUENCE</scope>
    <source>
        <strain evidence="3">2889</strain>
    </source>
</reference>
<sequence length="219" mass="25251">MAITINASELRQILDLTPADQNIMLIGKHGIGKSEILSRYYRSKGFPVITFFLGQMSDPGDLIGLPHKNPENDKTEFLPPYWFPTDGRPIVLFLDELNRARPEILQSIMDLTLNKSLAGKTLPEGSRIISAVNEGEEYQLTELDPALVSRFNLYRFRPSVPEWLLWASECRLDERVINFIQKEEKFLDDDSHPAENSLDRHPDRRSWKRVSDIIKNQTE</sequence>
<dbReference type="InterPro" id="IPR011704">
    <property type="entry name" value="ATPase_dyneun-rel_AAA"/>
</dbReference>
<dbReference type="Pfam" id="PF07728">
    <property type="entry name" value="AAA_5"/>
    <property type="match status" value="1"/>
</dbReference>
<gene>
    <name evidence="3" type="ORF">IAB08_09615</name>
</gene>
<dbReference type="SUPFAM" id="SSF52540">
    <property type="entry name" value="P-loop containing nucleoside triphosphate hydrolases"/>
    <property type="match status" value="1"/>
</dbReference>
<comment type="caution">
    <text evidence="3">The sequence shown here is derived from an EMBL/GenBank/DDBJ whole genome shotgun (WGS) entry which is preliminary data.</text>
</comment>
<dbReference type="Proteomes" id="UP000823612">
    <property type="component" value="Unassembled WGS sequence"/>
</dbReference>
<evidence type="ECO:0000259" key="2">
    <source>
        <dbReference type="Pfam" id="PF07728"/>
    </source>
</evidence>
<feature type="region of interest" description="Disordered" evidence="1">
    <location>
        <begin position="189"/>
        <end position="219"/>
    </location>
</feature>